<dbReference type="PANTHER" id="PTHR40257">
    <property type="match status" value="1"/>
</dbReference>
<evidence type="ECO:0000259" key="1">
    <source>
        <dbReference type="Pfam" id="PF07045"/>
    </source>
</evidence>
<sequence>MCRAPVASAGARWNHSNRNVEAPMSVLMPTEDQIAKLRSLSGDEPVGALNLLSFNERAQYQPEDPEYGTPEADITGKGAFLRYGEIAGQFLTECGGRVVFDTAVDQIMIGPSEPSWDMAAIMYFPTRTAFMKMLADPEFHSASRHRKAALANHTMLHLAGEPFSER</sequence>
<dbReference type="Proteomes" id="UP001143304">
    <property type="component" value="Unassembled WGS sequence"/>
</dbReference>
<organism evidence="2 3">
    <name type="scientific">Candidatus Marimicrobium litorale</name>
    <dbReference type="NCBI Taxonomy" id="2518991"/>
    <lineage>
        <taxon>Bacteria</taxon>
        <taxon>Pseudomonadati</taxon>
        <taxon>Pseudomonadota</taxon>
        <taxon>Gammaproteobacteria</taxon>
        <taxon>Cellvibrionales</taxon>
        <taxon>Halieaceae</taxon>
        <taxon>Marimicrobium</taxon>
    </lineage>
</organism>
<proteinExistence type="predicted"/>
<dbReference type="SUPFAM" id="SSF54909">
    <property type="entry name" value="Dimeric alpha+beta barrel"/>
    <property type="match status" value="1"/>
</dbReference>
<name>A0ABT3T770_9GAMM</name>
<keyword evidence="3" id="KW-1185">Reference proteome</keyword>
<feature type="domain" description="DUF1330" evidence="1">
    <location>
        <begin position="72"/>
        <end position="154"/>
    </location>
</feature>
<reference evidence="2" key="1">
    <citation type="submission" date="2019-02" db="EMBL/GenBank/DDBJ databases">
        <authorList>
            <person name="Li S.-H."/>
        </authorList>
    </citation>
    <scope>NUCLEOTIDE SEQUENCE</scope>
    <source>
        <strain evidence="2">IMCC11814</strain>
    </source>
</reference>
<dbReference type="PANTHER" id="PTHR40257:SF1">
    <property type="entry name" value="DUF1330 DOMAIN-CONTAINING PROTEIN"/>
    <property type="match status" value="1"/>
</dbReference>
<evidence type="ECO:0000313" key="3">
    <source>
        <dbReference type="Proteomes" id="UP001143304"/>
    </source>
</evidence>
<accession>A0ABT3T770</accession>
<dbReference type="InterPro" id="IPR010753">
    <property type="entry name" value="DUF1330"/>
</dbReference>
<gene>
    <name evidence="2" type="ORF">EYC82_10020</name>
</gene>
<dbReference type="Gene3D" id="3.30.70.100">
    <property type="match status" value="1"/>
</dbReference>
<comment type="caution">
    <text evidence="2">The sequence shown here is derived from an EMBL/GenBank/DDBJ whole genome shotgun (WGS) entry which is preliminary data.</text>
</comment>
<protein>
    <submittedName>
        <fullName evidence="2">DUF1330 domain-containing protein</fullName>
    </submittedName>
</protein>
<dbReference type="Pfam" id="PF07045">
    <property type="entry name" value="DUF1330"/>
    <property type="match status" value="1"/>
</dbReference>
<dbReference type="InterPro" id="IPR011008">
    <property type="entry name" value="Dimeric_a/b-barrel"/>
</dbReference>
<evidence type="ECO:0000313" key="2">
    <source>
        <dbReference type="EMBL" id="MCX2977690.1"/>
    </source>
</evidence>
<dbReference type="EMBL" id="SHNO01000001">
    <property type="protein sequence ID" value="MCX2977690.1"/>
    <property type="molecule type" value="Genomic_DNA"/>
</dbReference>